<keyword evidence="1" id="KW-0732">Signal</keyword>
<dbReference type="Pfam" id="PF13689">
    <property type="entry name" value="DUF4154"/>
    <property type="match status" value="1"/>
</dbReference>
<feature type="signal peptide" evidence="1">
    <location>
        <begin position="1"/>
        <end position="22"/>
    </location>
</feature>
<comment type="caution">
    <text evidence="2">The sequence shown here is derived from an EMBL/GenBank/DDBJ whole genome shotgun (WGS) entry which is preliminary data.</text>
</comment>
<evidence type="ECO:0000256" key="1">
    <source>
        <dbReference type="SAM" id="SignalP"/>
    </source>
</evidence>
<dbReference type="InterPro" id="IPR025293">
    <property type="entry name" value="YfiR/HmsC-like"/>
</dbReference>
<feature type="chain" id="PRO_5043656121" evidence="1">
    <location>
        <begin position="23"/>
        <end position="183"/>
    </location>
</feature>
<evidence type="ECO:0000313" key="2">
    <source>
        <dbReference type="EMBL" id="MDO6423792.1"/>
    </source>
</evidence>
<gene>
    <name evidence="2" type="ORF">Q4521_15015</name>
</gene>
<dbReference type="Proteomes" id="UP001169760">
    <property type="component" value="Unassembled WGS sequence"/>
</dbReference>
<sequence>MQLIAKHVLLIVILTFPFSAQSALAGKQDVSALRSAYLFYFSHFIEWPTPYVFENQTFNLCVLSNSEKDLYQLSTLEGKQTGSNQLHIVDISKANAAGVDVASKKILCHMFYLAEGMSYPSDARGVVDYTLIITEGDDVQKRGDIHLYSKESKLKFEINKPLLDDKKFNVSSKLMRLSQKEGK</sequence>
<dbReference type="EMBL" id="JAUOPB010000011">
    <property type="protein sequence ID" value="MDO6423792.1"/>
    <property type="molecule type" value="Genomic_DNA"/>
</dbReference>
<name>A0AAW7XBI7_9GAMM</name>
<reference evidence="2" key="1">
    <citation type="submission" date="2023-07" db="EMBL/GenBank/DDBJ databases">
        <title>Genome content predicts the carbon catabolic preferences of heterotrophic bacteria.</title>
        <authorList>
            <person name="Gralka M."/>
        </authorList>
    </citation>
    <scope>NUCLEOTIDE SEQUENCE</scope>
    <source>
        <strain evidence="2">I3M17_2</strain>
    </source>
</reference>
<proteinExistence type="predicted"/>
<dbReference type="RefSeq" id="WP_216065318.1">
    <property type="nucleotide sequence ID" value="NZ_JAHKPP010000040.1"/>
</dbReference>
<evidence type="ECO:0000313" key="3">
    <source>
        <dbReference type="Proteomes" id="UP001169760"/>
    </source>
</evidence>
<dbReference type="AlphaFoldDB" id="A0AAW7XBI7"/>
<organism evidence="2 3">
    <name type="scientific">Saccharophagus degradans</name>
    <dbReference type="NCBI Taxonomy" id="86304"/>
    <lineage>
        <taxon>Bacteria</taxon>
        <taxon>Pseudomonadati</taxon>
        <taxon>Pseudomonadota</taxon>
        <taxon>Gammaproteobacteria</taxon>
        <taxon>Cellvibrionales</taxon>
        <taxon>Cellvibrionaceae</taxon>
        <taxon>Saccharophagus</taxon>
    </lineage>
</organism>
<accession>A0AAW7XBI7</accession>
<protein>
    <submittedName>
        <fullName evidence="2">YfiR family protein</fullName>
    </submittedName>
</protein>